<comment type="caution">
    <text evidence="1">The sequence shown here is derived from an EMBL/GenBank/DDBJ whole genome shotgun (WGS) entry which is preliminary data.</text>
</comment>
<reference evidence="1 2" key="1">
    <citation type="submission" date="2021-06" db="EMBL/GenBank/DDBJ databases">
        <title>Halomicroarcula sp. a new haloarchaeum isolated from saline soil.</title>
        <authorList>
            <person name="Duran-Viseras A."/>
            <person name="Sanchez-Porro C."/>
            <person name="Ventosa A."/>
        </authorList>
    </citation>
    <scope>NUCLEOTIDE SEQUENCE [LARGE SCALE GENOMIC DNA]</scope>
    <source>
        <strain evidence="1 2">F13</strain>
    </source>
</reference>
<dbReference type="Proteomes" id="UP001430377">
    <property type="component" value="Unassembled WGS sequence"/>
</dbReference>
<evidence type="ECO:0000313" key="2">
    <source>
        <dbReference type="Proteomes" id="UP001430377"/>
    </source>
</evidence>
<sequence>MSCAECGGETLAVPVPAELREYLPGNATGATICRICLAMGPSEDPPESTPDLTTLDDAMPSDAAAGVPMVLLLGLLDSLALHRQEITALLERVERAGTDPLLVVDRLADSYGDDAHVDLARRRHQLEQLL</sequence>
<evidence type="ECO:0000313" key="1">
    <source>
        <dbReference type="EMBL" id="MBX0324092.1"/>
    </source>
</evidence>
<keyword evidence="2" id="KW-1185">Reference proteome</keyword>
<dbReference type="AlphaFoldDB" id="A0AAW4PSH8"/>
<dbReference type="Pfam" id="PF19792">
    <property type="entry name" value="DUF6276"/>
    <property type="match status" value="1"/>
</dbReference>
<organism evidence="1 2">
    <name type="scientific">Haloarcula rubra</name>
    <dbReference type="NCBI Taxonomy" id="2487747"/>
    <lineage>
        <taxon>Archaea</taxon>
        <taxon>Methanobacteriati</taxon>
        <taxon>Methanobacteriota</taxon>
        <taxon>Stenosarchaea group</taxon>
        <taxon>Halobacteria</taxon>
        <taxon>Halobacteriales</taxon>
        <taxon>Haloarculaceae</taxon>
        <taxon>Haloarcula</taxon>
    </lineage>
</organism>
<evidence type="ECO:0008006" key="3">
    <source>
        <dbReference type="Google" id="ProtNLM"/>
    </source>
</evidence>
<protein>
    <recommendedName>
        <fullName evidence="3">Small CPxCG-related zinc finger protein</fullName>
    </recommendedName>
</protein>
<proteinExistence type="predicted"/>
<name>A0AAW4PSH8_9EURY</name>
<accession>A0AAW4PSH8</accession>
<dbReference type="EMBL" id="RKLR01000005">
    <property type="protein sequence ID" value="MBX0324092.1"/>
    <property type="molecule type" value="Genomic_DNA"/>
</dbReference>
<dbReference type="RefSeq" id="WP_220619055.1">
    <property type="nucleotide sequence ID" value="NZ_RKLR01000005.1"/>
</dbReference>
<gene>
    <name evidence="1" type="ORF">EGH21_13725</name>
</gene>
<dbReference type="InterPro" id="IPR046243">
    <property type="entry name" value="DUF6276"/>
</dbReference>